<accession>A0ACC0VLV1</accession>
<dbReference type="EMBL" id="CM047587">
    <property type="protein sequence ID" value="KAI9907305.1"/>
    <property type="molecule type" value="Genomic_DNA"/>
</dbReference>
<sequence>MELKSTLGQLEKNVDKMYESQDQTPVAADIEREQTLQLSVEVDNHLNSMPTTLKETVEKLNKAEESVADETNPIVQIMKVLNVHHKSLQ</sequence>
<evidence type="ECO:0000313" key="2">
    <source>
        <dbReference type="Proteomes" id="UP001163321"/>
    </source>
</evidence>
<protein>
    <submittedName>
        <fullName evidence="1">Uncharacterized protein</fullName>
    </submittedName>
</protein>
<comment type="caution">
    <text evidence="1">The sequence shown here is derived from an EMBL/GenBank/DDBJ whole genome shotgun (WGS) entry which is preliminary data.</text>
</comment>
<organism evidence="1 2">
    <name type="scientific">Peronosclerospora sorghi</name>
    <dbReference type="NCBI Taxonomy" id="230839"/>
    <lineage>
        <taxon>Eukaryota</taxon>
        <taxon>Sar</taxon>
        <taxon>Stramenopiles</taxon>
        <taxon>Oomycota</taxon>
        <taxon>Peronosporomycetes</taxon>
        <taxon>Peronosporales</taxon>
        <taxon>Peronosporaceae</taxon>
        <taxon>Peronosclerospora</taxon>
    </lineage>
</organism>
<proteinExistence type="predicted"/>
<keyword evidence="2" id="KW-1185">Reference proteome</keyword>
<dbReference type="Proteomes" id="UP001163321">
    <property type="component" value="Chromosome 8"/>
</dbReference>
<name>A0ACC0VLV1_9STRA</name>
<gene>
    <name evidence="1" type="ORF">PsorP6_003127</name>
</gene>
<reference evidence="1 2" key="1">
    <citation type="journal article" date="2022" name="bioRxiv">
        <title>The genome of the oomycete Peronosclerospora sorghi, a cosmopolitan pathogen of maize and sorghum, is inflated with dispersed pseudogenes.</title>
        <authorList>
            <person name="Fletcher K."/>
            <person name="Martin F."/>
            <person name="Isakeit T."/>
            <person name="Cavanaugh K."/>
            <person name="Magill C."/>
            <person name="Michelmore R."/>
        </authorList>
    </citation>
    <scope>NUCLEOTIDE SEQUENCE [LARGE SCALE GENOMIC DNA]</scope>
    <source>
        <strain evidence="1">P6</strain>
    </source>
</reference>
<evidence type="ECO:0000313" key="1">
    <source>
        <dbReference type="EMBL" id="KAI9907305.1"/>
    </source>
</evidence>